<keyword evidence="8" id="KW-1185">Reference proteome</keyword>
<dbReference type="PANTHER" id="PTHR42711">
    <property type="entry name" value="ABC TRANSPORTER ATP-BINDING PROTEIN"/>
    <property type="match status" value="1"/>
</dbReference>
<dbReference type="InterPro" id="IPR003439">
    <property type="entry name" value="ABC_transporter-like_ATP-bd"/>
</dbReference>
<dbReference type="InterPro" id="IPR027417">
    <property type="entry name" value="P-loop_NTPase"/>
</dbReference>
<evidence type="ECO:0000256" key="3">
    <source>
        <dbReference type="ARBA" id="ARBA00022741"/>
    </source>
</evidence>
<dbReference type="SMART" id="SM00382">
    <property type="entry name" value="AAA"/>
    <property type="match status" value="1"/>
</dbReference>
<evidence type="ECO:0000259" key="6">
    <source>
        <dbReference type="PROSITE" id="PS50893"/>
    </source>
</evidence>
<gene>
    <name evidence="7" type="ORF">ACFQJ4_06765</name>
</gene>
<keyword evidence="4 7" id="KW-0067">ATP-binding</keyword>
<dbReference type="InterPro" id="IPR050763">
    <property type="entry name" value="ABC_transporter_ATP-binding"/>
</dbReference>
<evidence type="ECO:0000256" key="4">
    <source>
        <dbReference type="ARBA" id="ARBA00022840"/>
    </source>
</evidence>
<feature type="domain" description="ABC transporter" evidence="6">
    <location>
        <begin position="23"/>
        <end position="259"/>
    </location>
</feature>
<reference evidence="7 8" key="1">
    <citation type="journal article" date="2019" name="Int. J. Syst. Evol. Microbiol.">
        <title>The Global Catalogue of Microorganisms (GCM) 10K type strain sequencing project: providing services to taxonomists for standard genome sequencing and annotation.</title>
        <authorList>
            <consortium name="The Broad Institute Genomics Platform"/>
            <consortium name="The Broad Institute Genome Sequencing Center for Infectious Disease"/>
            <person name="Wu L."/>
            <person name="Ma J."/>
        </authorList>
    </citation>
    <scope>NUCLEOTIDE SEQUENCE [LARGE SCALE GENOMIC DNA]</scope>
    <source>
        <strain evidence="7 8">DT85</strain>
    </source>
</reference>
<dbReference type="Gene3D" id="3.40.50.300">
    <property type="entry name" value="P-loop containing nucleotide triphosphate hydrolases"/>
    <property type="match status" value="1"/>
</dbReference>
<dbReference type="RefSeq" id="WP_276236038.1">
    <property type="nucleotide sequence ID" value="NZ_CP119802.1"/>
</dbReference>
<dbReference type="EMBL" id="JBHTAP010000001">
    <property type="protein sequence ID" value="MFC7235017.1"/>
    <property type="molecule type" value="Genomic_DNA"/>
</dbReference>
<protein>
    <submittedName>
        <fullName evidence="7">ABC transporter ATP-binding protein</fullName>
    </submittedName>
</protein>
<comment type="similarity">
    <text evidence="1">Belongs to the ABC transporter superfamily.</text>
</comment>
<proteinExistence type="inferred from homology"/>
<dbReference type="PANTHER" id="PTHR42711:SF5">
    <property type="entry name" value="ABC TRANSPORTER ATP-BINDING PROTEIN NATA"/>
    <property type="match status" value="1"/>
</dbReference>
<dbReference type="SUPFAM" id="SSF52540">
    <property type="entry name" value="P-loop containing nucleoside triphosphate hydrolases"/>
    <property type="match status" value="1"/>
</dbReference>
<dbReference type="InterPro" id="IPR003593">
    <property type="entry name" value="AAA+_ATPase"/>
</dbReference>
<dbReference type="Proteomes" id="UP001596398">
    <property type="component" value="Unassembled WGS sequence"/>
</dbReference>
<dbReference type="PROSITE" id="PS50893">
    <property type="entry name" value="ABC_TRANSPORTER_2"/>
    <property type="match status" value="1"/>
</dbReference>
<dbReference type="AlphaFoldDB" id="A0ABD5ZNZ0"/>
<name>A0ABD5ZNZ0_9EURY</name>
<evidence type="ECO:0000256" key="1">
    <source>
        <dbReference type="ARBA" id="ARBA00005417"/>
    </source>
</evidence>
<feature type="region of interest" description="Disordered" evidence="5">
    <location>
        <begin position="1"/>
        <end position="21"/>
    </location>
</feature>
<dbReference type="Pfam" id="PF00005">
    <property type="entry name" value="ABC_tran"/>
    <property type="match status" value="1"/>
</dbReference>
<accession>A0ABD5ZNZ0</accession>
<keyword evidence="2" id="KW-0813">Transport</keyword>
<keyword evidence="3" id="KW-0547">Nucleotide-binding</keyword>
<dbReference type="CDD" id="cd03230">
    <property type="entry name" value="ABC_DR_subfamily_A"/>
    <property type="match status" value="1"/>
</dbReference>
<evidence type="ECO:0000313" key="7">
    <source>
        <dbReference type="EMBL" id="MFC7235017.1"/>
    </source>
</evidence>
<comment type="caution">
    <text evidence="7">The sequence shown here is derived from an EMBL/GenBank/DDBJ whole genome shotgun (WGS) entry which is preliminary data.</text>
</comment>
<evidence type="ECO:0000256" key="2">
    <source>
        <dbReference type="ARBA" id="ARBA00022448"/>
    </source>
</evidence>
<evidence type="ECO:0000256" key="5">
    <source>
        <dbReference type="SAM" id="MobiDB-lite"/>
    </source>
</evidence>
<evidence type="ECO:0000313" key="8">
    <source>
        <dbReference type="Proteomes" id="UP001596398"/>
    </source>
</evidence>
<dbReference type="GeneID" id="79266696"/>
<organism evidence="7 8">
    <name type="scientific">Halosegnis marinus</name>
    <dbReference type="NCBI Taxonomy" id="3034023"/>
    <lineage>
        <taxon>Archaea</taxon>
        <taxon>Methanobacteriati</taxon>
        <taxon>Methanobacteriota</taxon>
        <taxon>Stenosarchaea group</taxon>
        <taxon>Halobacteria</taxon>
        <taxon>Halobacteriales</taxon>
        <taxon>Natronomonadaceae</taxon>
        <taxon>Halosegnis</taxon>
    </lineage>
</organism>
<sequence>MSLHAETERVGERDPPDPADAAVRVDGLTKTYGSGDAAVTAVDDVSFAVEAGTAVGLLGPNGAGKTTAIKSLLGLVIPTHGTAEVAGIDVHADPRAAYRHVGAMLEGARNTYWRLTVRENLRFFAALAGRKPADVRERHDELLARFDLTGKADTPVKELSRGMQQKVSLAATLARDAEVVFLDEPTLGLDVESSRELRRELRRLVEESGMTVVVSSHDMDVIEAVCDRVVIMSDGAIVADERVADLLDLFRTRSYAVTVEGAVPERVRARLRERFDADGFDAVEAGERFTARVVGDGFYELTDTLRDAGLTVADFQTAEPDLEDVFLRVTGRDDA</sequence>
<feature type="compositionally biased region" description="Basic and acidic residues" evidence="5">
    <location>
        <begin position="1"/>
        <end position="16"/>
    </location>
</feature>
<dbReference type="GO" id="GO:0005524">
    <property type="term" value="F:ATP binding"/>
    <property type="evidence" value="ECO:0007669"/>
    <property type="project" value="UniProtKB-KW"/>
</dbReference>